<dbReference type="EMBL" id="QYRN01000001">
    <property type="protein sequence ID" value="RIY03656.1"/>
    <property type="molecule type" value="Genomic_DNA"/>
</dbReference>
<name>A0A3A1WRI8_9HYPH</name>
<feature type="signal peptide" evidence="1">
    <location>
        <begin position="1"/>
        <end position="28"/>
    </location>
</feature>
<dbReference type="InterPro" id="IPR038695">
    <property type="entry name" value="Saro_0823-like_sf"/>
</dbReference>
<comment type="caution">
    <text evidence="2">The sequence shown here is derived from an EMBL/GenBank/DDBJ whole genome shotgun (WGS) entry which is preliminary data.</text>
</comment>
<sequence length="151" mass="16085">MATLAIRRARSFAAAAAIALSMATAALADTATLVTASGSHPIEVEVAATPKEREVGLMNRETLAEGAGMLFDFRESRPVSMWMKNTLIPLDMLFVDKSGTIVRIARNARPHSLETIPSGKPVRYVLEINGGAAAGYGAKTGDRLEHPLIKP</sequence>
<dbReference type="Proteomes" id="UP000265750">
    <property type="component" value="Unassembled WGS sequence"/>
</dbReference>
<keyword evidence="1" id="KW-0732">Signal</keyword>
<reference evidence="3" key="1">
    <citation type="submission" date="2018-09" db="EMBL/GenBank/DDBJ databases">
        <authorList>
            <person name="Tuo L."/>
        </authorList>
    </citation>
    <scope>NUCLEOTIDE SEQUENCE [LARGE SCALE GENOMIC DNA]</scope>
    <source>
        <strain evidence="3">M2BS4Y-1</strain>
    </source>
</reference>
<feature type="chain" id="PRO_5017319955" evidence="1">
    <location>
        <begin position="29"/>
        <end position="151"/>
    </location>
</feature>
<dbReference type="PANTHER" id="PTHR37953">
    <property type="entry name" value="UPF0127 PROTEIN MJ1496"/>
    <property type="match status" value="1"/>
</dbReference>
<dbReference type="Pfam" id="PF02643">
    <property type="entry name" value="DUF192"/>
    <property type="match status" value="1"/>
</dbReference>
<protein>
    <submittedName>
        <fullName evidence="2">DUF192 domain-containing protein</fullName>
    </submittedName>
</protein>
<dbReference type="AlphaFoldDB" id="A0A3A1WRI8"/>
<dbReference type="Gene3D" id="2.60.120.1140">
    <property type="entry name" value="Protein of unknown function DUF192"/>
    <property type="match status" value="1"/>
</dbReference>
<organism evidence="2 3">
    <name type="scientific">Aureimonas flava</name>
    <dbReference type="NCBI Taxonomy" id="2320271"/>
    <lineage>
        <taxon>Bacteria</taxon>
        <taxon>Pseudomonadati</taxon>
        <taxon>Pseudomonadota</taxon>
        <taxon>Alphaproteobacteria</taxon>
        <taxon>Hyphomicrobiales</taxon>
        <taxon>Aurantimonadaceae</taxon>
        <taxon>Aureimonas</taxon>
    </lineage>
</organism>
<evidence type="ECO:0000256" key="1">
    <source>
        <dbReference type="SAM" id="SignalP"/>
    </source>
</evidence>
<keyword evidence="3" id="KW-1185">Reference proteome</keyword>
<dbReference type="RefSeq" id="WP_119538312.1">
    <property type="nucleotide sequence ID" value="NZ_QYRN01000001.1"/>
</dbReference>
<dbReference type="PANTHER" id="PTHR37953:SF1">
    <property type="entry name" value="UPF0127 PROTEIN MJ1496"/>
    <property type="match status" value="1"/>
</dbReference>
<gene>
    <name evidence="2" type="ORF">D3218_02635</name>
</gene>
<proteinExistence type="predicted"/>
<accession>A0A3A1WRI8</accession>
<evidence type="ECO:0000313" key="2">
    <source>
        <dbReference type="EMBL" id="RIY03656.1"/>
    </source>
</evidence>
<dbReference type="OrthoDB" id="9808290at2"/>
<evidence type="ECO:0000313" key="3">
    <source>
        <dbReference type="Proteomes" id="UP000265750"/>
    </source>
</evidence>
<dbReference type="InterPro" id="IPR003795">
    <property type="entry name" value="DUF192"/>
</dbReference>